<evidence type="ECO:0000313" key="1">
    <source>
        <dbReference type="EMBL" id="MDT3280690.1"/>
    </source>
</evidence>
<keyword evidence="2" id="KW-1185">Reference proteome</keyword>
<gene>
    <name evidence="1" type="ORF">Q4Q50_10375</name>
</gene>
<dbReference type="Proteomes" id="UP001249505">
    <property type="component" value="Unassembled WGS sequence"/>
</dbReference>
<proteinExistence type="predicted"/>
<sequence>MASHSSAKDKSVANLPLRYDPFLNFDMQYRPGVNNNKTGKIRREFTMKLVARFGLISPSNIAWLYGISHRQSLEHLNKLVQEQLLCLVTTHRSHDGRVYTLTYSGAKYAEELLNVAVYYRAKEHPALQVNQNTLMHDLIMQFVLLKGIHHHKPNGEPNPLWCAMMTEPEFKRRFTHSSVRNVDGIVREVDGTICAVEMEHSFKTKAARQTILLKWHDGIGQGYYDKVMLFSQSLHIFSDIKRLHEQLYDELTTRPDKKTRQPLLTAQDAASLKQRIIYRTLLCDELTERFYR</sequence>
<organism evidence="1 2">
    <name type="scientific">Shewanella scandinavica</name>
    <dbReference type="NCBI Taxonomy" id="3063538"/>
    <lineage>
        <taxon>Bacteria</taxon>
        <taxon>Pseudomonadati</taxon>
        <taxon>Pseudomonadota</taxon>
        <taxon>Gammaproteobacteria</taxon>
        <taxon>Alteromonadales</taxon>
        <taxon>Shewanellaceae</taxon>
        <taxon>Shewanella</taxon>
    </lineage>
</organism>
<comment type="caution">
    <text evidence="1">The sequence shown here is derived from an EMBL/GenBank/DDBJ whole genome shotgun (WGS) entry which is preliminary data.</text>
</comment>
<dbReference type="EMBL" id="JAUOES010000009">
    <property type="protein sequence ID" value="MDT3280690.1"/>
    <property type="molecule type" value="Genomic_DNA"/>
</dbReference>
<evidence type="ECO:0000313" key="2">
    <source>
        <dbReference type="Proteomes" id="UP001249505"/>
    </source>
</evidence>
<dbReference type="RefSeq" id="WP_311899236.1">
    <property type="nucleotide sequence ID" value="NZ_JAUOES010000009.1"/>
</dbReference>
<name>A0ABU3FZ76_9GAMM</name>
<accession>A0ABU3FZ76</accession>
<reference evidence="1 2" key="1">
    <citation type="submission" date="2023-07" db="EMBL/GenBank/DDBJ databases">
        <title>Novel Shewanella species isolated from Baltic Sea sediments.</title>
        <authorList>
            <person name="Martin-Rodriguez A.J."/>
        </authorList>
    </citation>
    <scope>NUCLEOTIDE SEQUENCE [LARGE SCALE GENOMIC DNA]</scope>
    <source>
        <strain evidence="1 2">SP2S1-2</strain>
    </source>
</reference>
<protein>
    <submittedName>
        <fullName evidence="1">Uncharacterized protein</fullName>
    </submittedName>
</protein>